<comment type="caution">
    <text evidence="2">The sequence shown here is derived from an EMBL/GenBank/DDBJ whole genome shotgun (WGS) entry which is preliminary data.</text>
</comment>
<evidence type="ECO:0000313" key="1">
    <source>
        <dbReference type="EMBL" id="PEH36460.1"/>
    </source>
</evidence>
<organism evidence="2 3">
    <name type="scientific">Burkholderia gladioli</name>
    <name type="common">Pseudomonas marginata</name>
    <name type="synonym">Phytomonas marginata</name>
    <dbReference type="NCBI Taxonomy" id="28095"/>
    <lineage>
        <taxon>Bacteria</taxon>
        <taxon>Pseudomonadati</taxon>
        <taxon>Pseudomonadota</taxon>
        <taxon>Betaproteobacteria</taxon>
        <taxon>Burkholderiales</taxon>
        <taxon>Burkholderiaceae</taxon>
        <taxon>Burkholderia</taxon>
    </lineage>
</organism>
<accession>A0A2A7S8R6</accession>
<protein>
    <submittedName>
        <fullName evidence="2">Oxidoreductase</fullName>
    </submittedName>
</protein>
<evidence type="ECO:0000313" key="2">
    <source>
        <dbReference type="EMBL" id="PEH40057.1"/>
    </source>
</evidence>
<evidence type="ECO:0000313" key="3">
    <source>
        <dbReference type="Proteomes" id="UP000220629"/>
    </source>
</evidence>
<dbReference type="RefSeq" id="WP_098153452.1">
    <property type="nucleotide sequence ID" value="NZ_PDDY01000004.1"/>
</dbReference>
<dbReference type="EMBL" id="PDDY01000004">
    <property type="protein sequence ID" value="PEH40057.1"/>
    <property type="molecule type" value="Genomic_DNA"/>
</dbReference>
<name>A0A2A7S8R6_BURGA</name>
<dbReference type="PIRSF" id="PIRSF029208">
    <property type="entry name" value="Phage_tail_GPU"/>
    <property type="match status" value="1"/>
</dbReference>
<gene>
    <name evidence="1" type="ORF">CRM94_17565</name>
    <name evidence="2" type="ORF">CRM94_38250</name>
</gene>
<dbReference type="Proteomes" id="UP000220629">
    <property type="component" value="Unassembled WGS sequence"/>
</dbReference>
<dbReference type="InterPro" id="IPR009734">
    <property type="entry name" value="Myoviridae_GpU"/>
</dbReference>
<dbReference type="InterPro" id="IPR016912">
    <property type="entry name" value="Phage_P2_GpU"/>
</dbReference>
<dbReference type="Pfam" id="PF06995">
    <property type="entry name" value="Phage_P2_GpU"/>
    <property type="match status" value="1"/>
</dbReference>
<reference evidence="3" key="1">
    <citation type="submission" date="2017-09" db="EMBL/GenBank/DDBJ databases">
        <title>FDA dAtabase for Regulatory Grade micrObial Sequences (FDA-ARGOS): Supporting development and validation of Infectious Disease Dx tests.</title>
        <authorList>
            <person name="Minogue T."/>
            <person name="Wolcott M."/>
            <person name="Wasieloski L."/>
            <person name="Aguilar W."/>
            <person name="Moore D."/>
            <person name="Tallon L."/>
            <person name="Sadzewicz L."/>
            <person name="Ott S."/>
            <person name="Zhao X."/>
            <person name="Nagaraj S."/>
            <person name="Vavikolanu K."/>
            <person name="Aluvathingal J."/>
            <person name="Nadendla S."/>
            <person name="Sichtig H."/>
        </authorList>
    </citation>
    <scope>NUCLEOTIDE SEQUENCE [LARGE SCALE GENOMIC DNA]</scope>
    <source>
        <strain evidence="3">FDAARGOS_390</strain>
    </source>
</reference>
<proteinExistence type="predicted"/>
<dbReference type="EMBL" id="PDDY01000004">
    <property type="protein sequence ID" value="PEH36460.1"/>
    <property type="molecule type" value="Genomic_DNA"/>
</dbReference>
<reference evidence="2" key="2">
    <citation type="submission" date="2017-09" db="EMBL/GenBank/DDBJ databases">
        <title>FDA dAtabase for Regulatory Grade micrObial Sequences (FDA-ARGOS): Supporting development and validation of Infectious Disease Dx tests.</title>
        <authorList>
            <person name="Minogue T."/>
            <person name="Wolcott M."/>
            <person name="Wasieloski L."/>
            <person name="Aguilar W."/>
            <person name="Moore D."/>
            <person name="Tallon L.J."/>
            <person name="Sadzewicz L."/>
            <person name="Ott S."/>
            <person name="Zhao X."/>
            <person name="Nagaraj S."/>
            <person name="Vavikolanu K."/>
            <person name="Aluvathingal J."/>
            <person name="Nadendla S."/>
            <person name="Sichtig H."/>
        </authorList>
    </citation>
    <scope>NUCLEOTIDE SEQUENCE</scope>
    <source>
        <strain evidence="2">FDAARGOS_390</strain>
    </source>
</reference>
<dbReference type="AlphaFoldDB" id="A0A2A7S8R6"/>
<sequence>MLLSLDQFVFSLTTAPFHELKRRRNWKHPKKSRIGARDARQYTGQGDDVITLDGLIAPDQIGTSASIEQLVQMANVGEAYVLVDGLGTVYGAYLIVGLDETRRYFTREGTARRIEFTLTLECVDDDALRIDQDAALADDSETDAEVDAEPKA</sequence>